<feature type="transmembrane region" description="Helical" evidence="1">
    <location>
        <begin position="209"/>
        <end position="230"/>
    </location>
</feature>
<dbReference type="Gene3D" id="3.90.550.10">
    <property type="entry name" value="Spore Coat Polysaccharide Biosynthesis Protein SpsA, Chain A"/>
    <property type="match status" value="2"/>
</dbReference>
<evidence type="ECO:0000256" key="2">
    <source>
        <dbReference type="SAM" id="SignalP"/>
    </source>
</evidence>
<feature type="transmembrane region" description="Helical" evidence="1">
    <location>
        <begin position="242"/>
        <end position="266"/>
    </location>
</feature>
<sequence>MCAALVLSFLFAQILPLDSSIQSFGLKNSDVTTGSFRQKNPPWIHSQDAVRLLNPAVAVKLYNAAIQSSLNSVPPRFDCMFIDVNLRIQILDQLSDLREENCLIVWSDNTNIIIEACKEIKTKLLKLVWDRRRKPLSHASSAPTSLYLMTKSSCLSMLYRSEEALNEKAGNMSDSNEQDEPKEDVYGLRAISVSEKGRKERNVQLNSCIYNGLGAGLAIYFGITLVASLLREWRLDGNVTRFVFVFFVPFNIAISLFCSSLLQTFFGPMAQFHKNSKYYSAVKPVPSPEVDNDLPHVTIQLPVYKESLKLTIAPNVFSLKKAMQTYAHQGGTSLIFICDDGLQALSEEDRNECINFYATHNIGYTARPPHSNDPDGFKHAGRFKKASNMNYGLALSLKLEKHLTALEAQGKTTNWALKLAIDEIYAENDNNFFSAAGYYLRALDAVTVVPEDCFRDAAREMAELPEVAIIQHDSDVMQVVFHYFENGEYLISDVQTAKVAPFVGHNAFLRWSAVQDASFVDPADGKVKQWSEAHVSEDFDMALRLIKKGYVVQWATYSAGRFKEGVSLTVLDEVARWQKYAYRPFSKQLRTFVMSNAPVHYKLNALGYMFSYYGLAVRPPATFINYLVLSLASTIDAFYLGSFQIFLACIIVYQVAGNVSTSFASLLVNIKWLPFFFFFFGGLGVHVFTALSAHMFSYNMTWGATAKEVEKSTSRIFKTFWFSLLVSLLFLATLIVFNLTHVLPVWLVDSIVLNPWLMIFSY</sequence>
<feature type="transmembrane region" description="Helical" evidence="1">
    <location>
        <begin position="676"/>
        <end position="698"/>
    </location>
</feature>
<keyword evidence="1" id="KW-1133">Transmembrane helix</keyword>
<feature type="chain" id="PRO_5025531312" evidence="2">
    <location>
        <begin position="17"/>
        <end position="762"/>
    </location>
</feature>
<keyword evidence="2" id="KW-0732">Signal</keyword>
<reference evidence="5" key="1">
    <citation type="journal article" date="2019" name="Environ. Microbiol.">
        <title>Fungal ecological strategies reflected in gene transcription - a case study of two litter decomposers.</title>
        <authorList>
            <person name="Barbi F."/>
            <person name="Kohler A."/>
            <person name="Barry K."/>
            <person name="Baskaran P."/>
            <person name="Daum C."/>
            <person name="Fauchery L."/>
            <person name="Ihrmark K."/>
            <person name="Kuo A."/>
            <person name="LaButti K."/>
            <person name="Lipzen A."/>
            <person name="Morin E."/>
            <person name="Grigoriev I.V."/>
            <person name="Henrissat B."/>
            <person name="Lindahl B."/>
            <person name="Martin F."/>
        </authorList>
    </citation>
    <scope>NUCLEOTIDE SEQUENCE</scope>
    <source>
        <strain evidence="5">JB14</strain>
    </source>
</reference>
<name>A0A6A4H061_9AGAR</name>
<dbReference type="SUPFAM" id="SSF53448">
    <property type="entry name" value="Nucleotide-diphospho-sugar transferases"/>
    <property type="match status" value="1"/>
</dbReference>
<feature type="domain" description="Glycosyltransferase 2-like" evidence="3">
    <location>
        <begin position="443"/>
        <end position="629"/>
    </location>
</feature>
<keyword evidence="6" id="KW-1185">Reference proteome</keyword>
<dbReference type="InterPro" id="IPR057688">
    <property type="entry name" value="DUF7928"/>
</dbReference>
<dbReference type="InterPro" id="IPR029044">
    <property type="entry name" value="Nucleotide-diphossugar_trans"/>
</dbReference>
<dbReference type="InterPro" id="IPR001173">
    <property type="entry name" value="Glyco_trans_2-like"/>
</dbReference>
<keyword evidence="1" id="KW-0472">Membrane</keyword>
<proteinExistence type="predicted"/>
<dbReference type="EMBL" id="ML769652">
    <property type="protein sequence ID" value="KAE9390597.1"/>
    <property type="molecule type" value="Genomic_DNA"/>
</dbReference>
<dbReference type="OrthoDB" id="38531at2759"/>
<dbReference type="AlphaFoldDB" id="A0A6A4H061"/>
<gene>
    <name evidence="5" type="ORF">BT96DRAFT_959739</name>
</gene>
<protein>
    <submittedName>
        <fullName evidence="5">Uncharacterized protein</fullName>
    </submittedName>
</protein>
<keyword evidence="1" id="KW-0812">Transmembrane</keyword>
<dbReference type="PANTHER" id="PTHR35408:SF3">
    <property type="entry name" value="GLYCOSYLTRANSFERASE 2-LIKE DOMAIN-CONTAINING PROTEIN"/>
    <property type="match status" value="1"/>
</dbReference>
<feature type="domain" description="DUF7928" evidence="4">
    <location>
        <begin position="47"/>
        <end position="135"/>
    </location>
</feature>
<feature type="transmembrane region" description="Helical" evidence="1">
    <location>
        <begin position="719"/>
        <end position="737"/>
    </location>
</feature>
<dbReference type="Pfam" id="PF13632">
    <property type="entry name" value="Glyco_trans_2_3"/>
    <property type="match status" value="1"/>
</dbReference>
<evidence type="ECO:0000313" key="6">
    <source>
        <dbReference type="Proteomes" id="UP000799118"/>
    </source>
</evidence>
<evidence type="ECO:0000256" key="1">
    <source>
        <dbReference type="SAM" id="Phobius"/>
    </source>
</evidence>
<accession>A0A6A4H061</accession>
<dbReference type="PANTHER" id="PTHR35408">
    <property type="entry name" value="CHROMOSOME 15, WHOLE GENOME SHOTGUN SEQUENCE"/>
    <property type="match status" value="1"/>
</dbReference>
<evidence type="ECO:0000259" key="4">
    <source>
        <dbReference type="Pfam" id="PF25550"/>
    </source>
</evidence>
<feature type="transmembrane region" description="Helical" evidence="1">
    <location>
        <begin position="637"/>
        <end position="656"/>
    </location>
</feature>
<evidence type="ECO:0000259" key="3">
    <source>
        <dbReference type="Pfam" id="PF13632"/>
    </source>
</evidence>
<dbReference type="Pfam" id="PF25550">
    <property type="entry name" value="DUF7928"/>
    <property type="match status" value="1"/>
</dbReference>
<dbReference type="Proteomes" id="UP000799118">
    <property type="component" value="Unassembled WGS sequence"/>
</dbReference>
<evidence type="ECO:0000313" key="5">
    <source>
        <dbReference type="EMBL" id="KAE9390597.1"/>
    </source>
</evidence>
<organism evidence="5 6">
    <name type="scientific">Gymnopus androsaceus JB14</name>
    <dbReference type="NCBI Taxonomy" id="1447944"/>
    <lineage>
        <taxon>Eukaryota</taxon>
        <taxon>Fungi</taxon>
        <taxon>Dikarya</taxon>
        <taxon>Basidiomycota</taxon>
        <taxon>Agaricomycotina</taxon>
        <taxon>Agaricomycetes</taxon>
        <taxon>Agaricomycetidae</taxon>
        <taxon>Agaricales</taxon>
        <taxon>Marasmiineae</taxon>
        <taxon>Omphalotaceae</taxon>
        <taxon>Gymnopus</taxon>
    </lineage>
</organism>
<feature type="signal peptide" evidence="2">
    <location>
        <begin position="1"/>
        <end position="16"/>
    </location>
</feature>
<feature type="transmembrane region" description="Helical" evidence="1">
    <location>
        <begin position="605"/>
        <end position="628"/>
    </location>
</feature>